<proteinExistence type="predicted"/>
<name>M1B6A9_SOLTU</name>
<keyword evidence="2" id="KW-1185">Reference proteome</keyword>
<sequence>MNYVYSYFITFNHDIVTLLAGNVEGMDCGVLILTLAIKGQCPFIHLVSKHRSIDPISDSTPN</sequence>
<organism evidence="1 2">
    <name type="scientific">Solanum tuberosum</name>
    <name type="common">Potato</name>
    <dbReference type="NCBI Taxonomy" id="4113"/>
    <lineage>
        <taxon>Eukaryota</taxon>
        <taxon>Viridiplantae</taxon>
        <taxon>Streptophyta</taxon>
        <taxon>Embryophyta</taxon>
        <taxon>Tracheophyta</taxon>
        <taxon>Spermatophyta</taxon>
        <taxon>Magnoliopsida</taxon>
        <taxon>eudicotyledons</taxon>
        <taxon>Gunneridae</taxon>
        <taxon>Pentapetalae</taxon>
        <taxon>asterids</taxon>
        <taxon>lamiids</taxon>
        <taxon>Solanales</taxon>
        <taxon>Solanaceae</taxon>
        <taxon>Solanoideae</taxon>
        <taxon>Solaneae</taxon>
        <taxon>Solanum</taxon>
    </lineage>
</organism>
<dbReference type="Gramene" id="PGSC0003DMT400038091">
    <property type="protein sequence ID" value="PGSC0003DMT400038091"/>
    <property type="gene ID" value="PGSC0003DMG400014687"/>
</dbReference>
<reference evidence="2" key="1">
    <citation type="journal article" date="2011" name="Nature">
        <title>Genome sequence and analysis of the tuber crop potato.</title>
        <authorList>
            <consortium name="The Potato Genome Sequencing Consortium"/>
        </authorList>
    </citation>
    <scope>NUCLEOTIDE SEQUENCE [LARGE SCALE GENOMIC DNA]</scope>
    <source>
        <strain evidence="2">cv. DM1-3 516 R44</strain>
    </source>
</reference>
<dbReference type="HOGENOM" id="CLU_2908506_0_0_1"/>
<reference evidence="1" key="2">
    <citation type="submission" date="2015-06" db="UniProtKB">
        <authorList>
            <consortium name="EnsemblPlants"/>
        </authorList>
    </citation>
    <scope>IDENTIFICATION</scope>
    <source>
        <strain evidence="1">DM1-3 516 R44</strain>
    </source>
</reference>
<dbReference type="InParanoid" id="M1B6A9"/>
<accession>M1B6A9</accession>
<evidence type="ECO:0000313" key="1">
    <source>
        <dbReference type="EnsemblPlants" id="PGSC0003DMT400038091"/>
    </source>
</evidence>
<dbReference type="AlphaFoldDB" id="M1B6A9"/>
<dbReference type="Proteomes" id="UP000011115">
    <property type="component" value="Unassembled WGS sequence"/>
</dbReference>
<dbReference type="EnsemblPlants" id="PGSC0003DMT400038091">
    <property type="protein sequence ID" value="PGSC0003DMT400038091"/>
    <property type="gene ID" value="PGSC0003DMG400014687"/>
</dbReference>
<evidence type="ECO:0000313" key="2">
    <source>
        <dbReference type="Proteomes" id="UP000011115"/>
    </source>
</evidence>
<protein>
    <submittedName>
        <fullName evidence="1">Uncharacterized protein</fullName>
    </submittedName>
</protein>
<dbReference type="PaxDb" id="4113-PGSC0003DMT400038091"/>